<dbReference type="FunFam" id="1.10.340.30:FF:000004">
    <property type="entry name" value="DNA-3-methyladenine glycosylase II"/>
    <property type="match status" value="1"/>
</dbReference>
<evidence type="ECO:0000256" key="2">
    <source>
        <dbReference type="ARBA" id="ARBA00010817"/>
    </source>
</evidence>
<reference evidence="8 9" key="1">
    <citation type="submission" date="2016-11" db="EMBL/GenBank/DDBJ databases">
        <authorList>
            <person name="Jaros S."/>
            <person name="Januszkiewicz K."/>
            <person name="Wedrychowicz H."/>
        </authorList>
    </citation>
    <scope>NUCLEOTIDE SEQUENCE [LARGE SCALE GENOMIC DNA]</scope>
    <source>
        <strain evidence="8 9">DSM 44666</strain>
    </source>
</reference>
<evidence type="ECO:0000256" key="6">
    <source>
        <dbReference type="ARBA" id="ARBA00023204"/>
    </source>
</evidence>
<dbReference type="SUPFAM" id="SSF48150">
    <property type="entry name" value="DNA-glycosylase"/>
    <property type="match status" value="1"/>
</dbReference>
<keyword evidence="9" id="KW-1185">Reference proteome</keyword>
<evidence type="ECO:0000313" key="9">
    <source>
        <dbReference type="Proteomes" id="UP000184476"/>
    </source>
</evidence>
<dbReference type="GO" id="GO:0006307">
    <property type="term" value="P:DNA alkylation repair"/>
    <property type="evidence" value="ECO:0007669"/>
    <property type="project" value="TreeGrafter"/>
</dbReference>
<dbReference type="InterPro" id="IPR051912">
    <property type="entry name" value="Alkylbase_DNA_Glycosylase/TA"/>
</dbReference>
<organism evidence="8 9">
    <name type="scientific">Seinonella peptonophila</name>
    <dbReference type="NCBI Taxonomy" id="112248"/>
    <lineage>
        <taxon>Bacteria</taxon>
        <taxon>Bacillati</taxon>
        <taxon>Bacillota</taxon>
        <taxon>Bacilli</taxon>
        <taxon>Bacillales</taxon>
        <taxon>Thermoactinomycetaceae</taxon>
        <taxon>Seinonella</taxon>
    </lineage>
</organism>
<evidence type="ECO:0000256" key="1">
    <source>
        <dbReference type="ARBA" id="ARBA00000086"/>
    </source>
</evidence>
<dbReference type="GO" id="GO:0032993">
    <property type="term" value="C:protein-DNA complex"/>
    <property type="evidence" value="ECO:0007669"/>
    <property type="project" value="TreeGrafter"/>
</dbReference>
<evidence type="ECO:0000256" key="4">
    <source>
        <dbReference type="ARBA" id="ARBA00022763"/>
    </source>
</evidence>
<dbReference type="STRING" id="112248.SAMN05444392_11241"/>
<dbReference type="PANTHER" id="PTHR43003:SF12">
    <property type="entry name" value="DNA-3-METHYLADENINE GLYCOSYLASE"/>
    <property type="match status" value="1"/>
</dbReference>
<dbReference type="GO" id="GO:0008725">
    <property type="term" value="F:DNA-3-methyladenine glycosylase activity"/>
    <property type="evidence" value="ECO:0007669"/>
    <property type="project" value="TreeGrafter"/>
</dbReference>
<dbReference type="AlphaFoldDB" id="A0A1M5A6P5"/>
<dbReference type="PANTHER" id="PTHR43003">
    <property type="entry name" value="DNA-3-METHYLADENINE GLYCOSYLASE"/>
    <property type="match status" value="1"/>
</dbReference>
<dbReference type="Pfam" id="PF00730">
    <property type="entry name" value="HhH-GPD"/>
    <property type="match status" value="1"/>
</dbReference>
<keyword evidence="4" id="KW-0227">DNA damage</keyword>
<dbReference type="Gene3D" id="1.10.1670.10">
    <property type="entry name" value="Helix-hairpin-Helix base-excision DNA repair enzymes (C-terminal)"/>
    <property type="match status" value="1"/>
</dbReference>
<dbReference type="GO" id="GO:0008534">
    <property type="term" value="F:oxidized purine nucleobase lesion DNA N-glycosylase activity"/>
    <property type="evidence" value="ECO:0007669"/>
    <property type="project" value="InterPro"/>
</dbReference>
<proteinExistence type="inferred from homology"/>
<evidence type="ECO:0000313" key="8">
    <source>
        <dbReference type="EMBL" id="SHF25807.1"/>
    </source>
</evidence>
<comment type="similarity">
    <text evidence="2">Belongs to the alkylbase DNA glycosidase AlkA family.</text>
</comment>
<comment type="catalytic activity">
    <reaction evidence="1">
        <text>Hydrolysis of alkylated DNA, releasing 3-methyladenine, 3-methylguanine, 7-methylguanine and 7-methyladenine.</text>
        <dbReference type="EC" id="3.2.2.21"/>
    </reaction>
</comment>
<accession>A0A1M5A6P5</accession>
<dbReference type="InterPro" id="IPR011257">
    <property type="entry name" value="DNA_glycosylase"/>
</dbReference>
<keyword evidence="5" id="KW-0378">Hydrolase</keyword>
<dbReference type="InterPro" id="IPR000035">
    <property type="entry name" value="Alkylbase_DNA_glycsylse_CS"/>
</dbReference>
<dbReference type="EC" id="3.2.2.21" evidence="3"/>
<sequence>MLLLTVPDEFSFSQTLAYLSVSSAECMYQMKDKKLYKLLKIDDIDLLIEISNPTQNVLQISFINQPKIMNEKIELKVTKYIQDWFDLDRDLVPFYQMAAHDPILSKIAKQFYGLRNIGMPSLFEALCWAIIGQQINLSFAYTLKRRFVETFGKSITWQDQKYWLFPTSGQIASLSIDDLTALKMTKKKAEYLIGVASLIESTELSKSALLDLMVQKGEKEAEKQLVKIRGIGPWTANYVMMRCLRASSAFPIDDVGLQNAMKFALGLDQKPTKDEIKTWSINWANWESYATFYLWRTLY</sequence>
<dbReference type="Gene3D" id="1.10.340.30">
    <property type="entry name" value="Hypothetical protein, domain 2"/>
    <property type="match status" value="1"/>
</dbReference>
<gene>
    <name evidence="8" type="ORF">SAMN05444392_11241</name>
</gene>
<dbReference type="GO" id="GO:0005737">
    <property type="term" value="C:cytoplasm"/>
    <property type="evidence" value="ECO:0007669"/>
    <property type="project" value="TreeGrafter"/>
</dbReference>
<dbReference type="InterPro" id="IPR003265">
    <property type="entry name" value="HhH-GPD_domain"/>
</dbReference>
<protein>
    <recommendedName>
        <fullName evidence="3">DNA-3-methyladenine glycosylase II</fullName>
        <ecNumber evidence="3">3.2.2.21</ecNumber>
    </recommendedName>
</protein>
<evidence type="ECO:0000256" key="3">
    <source>
        <dbReference type="ARBA" id="ARBA00012000"/>
    </source>
</evidence>
<feature type="domain" description="HhH-GPD" evidence="7">
    <location>
        <begin position="131"/>
        <end position="299"/>
    </location>
</feature>
<dbReference type="SMART" id="SM00478">
    <property type="entry name" value="ENDO3c"/>
    <property type="match status" value="1"/>
</dbReference>
<evidence type="ECO:0000256" key="5">
    <source>
        <dbReference type="ARBA" id="ARBA00022801"/>
    </source>
</evidence>
<dbReference type="GO" id="GO:0006285">
    <property type="term" value="P:base-excision repair, AP site formation"/>
    <property type="evidence" value="ECO:0007669"/>
    <property type="project" value="TreeGrafter"/>
</dbReference>
<dbReference type="Proteomes" id="UP000184476">
    <property type="component" value="Unassembled WGS sequence"/>
</dbReference>
<dbReference type="CDD" id="cd00056">
    <property type="entry name" value="ENDO3c"/>
    <property type="match status" value="1"/>
</dbReference>
<dbReference type="EMBL" id="FQVL01000012">
    <property type="protein sequence ID" value="SHF25807.1"/>
    <property type="molecule type" value="Genomic_DNA"/>
</dbReference>
<keyword evidence="6" id="KW-0234">DNA repair</keyword>
<dbReference type="GO" id="GO:0006289">
    <property type="term" value="P:nucleotide-excision repair"/>
    <property type="evidence" value="ECO:0007669"/>
    <property type="project" value="InterPro"/>
</dbReference>
<dbReference type="Pfam" id="PF07934">
    <property type="entry name" value="OGG_N"/>
    <property type="match status" value="1"/>
</dbReference>
<dbReference type="RefSeq" id="WP_245815660.1">
    <property type="nucleotide sequence ID" value="NZ_FQVL01000012.1"/>
</dbReference>
<dbReference type="Gene3D" id="3.30.310.20">
    <property type="entry name" value="DNA-3-methyladenine glycosylase AlkA, N-terminal domain"/>
    <property type="match status" value="1"/>
</dbReference>
<dbReference type="InterPro" id="IPR037046">
    <property type="entry name" value="AlkA_N_sf"/>
</dbReference>
<dbReference type="GO" id="GO:0043916">
    <property type="term" value="F:DNA-7-methylguanine glycosylase activity"/>
    <property type="evidence" value="ECO:0007669"/>
    <property type="project" value="TreeGrafter"/>
</dbReference>
<dbReference type="PROSITE" id="PS00516">
    <property type="entry name" value="ALKYLBASE_DNA_GLYCOS"/>
    <property type="match status" value="1"/>
</dbReference>
<dbReference type="GO" id="GO:0032131">
    <property type="term" value="F:alkylated DNA binding"/>
    <property type="evidence" value="ECO:0007669"/>
    <property type="project" value="TreeGrafter"/>
</dbReference>
<dbReference type="InterPro" id="IPR023170">
    <property type="entry name" value="HhH_base_excis_C"/>
</dbReference>
<dbReference type="InterPro" id="IPR012904">
    <property type="entry name" value="OGG_N"/>
</dbReference>
<evidence type="ECO:0000259" key="7">
    <source>
        <dbReference type="SMART" id="SM00478"/>
    </source>
</evidence>
<name>A0A1M5A6P5_9BACL</name>